<dbReference type="PROSITE" id="PS51007">
    <property type="entry name" value="CYTC"/>
    <property type="match status" value="2"/>
</dbReference>
<evidence type="ECO:0000256" key="8">
    <source>
        <dbReference type="ARBA" id="ARBA00022989"/>
    </source>
</evidence>
<dbReference type="EMBL" id="CP015093">
    <property type="protein sequence ID" value="APZ51739.1"/>
    <property type="molecule type" value="Genomic_DNA"/>
</dbReference>
<feature type="domain" description="Cytochrome c" evidence="13">
    <location>
        <begin position="99"/>
        <end position="187"/>
    </location>
</feature>
<dbReference type="EC" id="1.-.-.-" evidence="14"/>
<evidence type="ECO:0000256" key="7">
    <source>
        <dbReference type="ARBA" id="ARBA00022982"/>
    </source>
</evidence>
<dbReference type="Proteomes" id="UP000187059">
    <property type="component" value="Chromosome"/>
</dbReference>
<dbReference type="GO" id="GO:0005886">
    <property type="term" value="C:plasma membrane"/>
    <property type="evidence" value="ECO:0007669"/>
    <property type="project" value="UniProtKB-SubCell"/>
</dbReference>
<evidence type="ECO:0000256" key="1">
    <source>
        <dbReference type="ARBA" id="ARBA00004162"/>
    </source>
</evidence>
<feature type="domain" description="Cytochrome c" evidence="13">
    <location>
        <begin position="301"/>
        <end position="401"/>
    </location>
</feature>
<evidence type="ECO:0000256" key="2">
    <source>
        <dbReference type="ARBA" id="ARBA00022448"/>
    </source>
</evidence>
<keyword evidence="2" id="KW-0813">Transport</keyword>
<gene>
    <name evidence="14" type="ORF">Ga0080574_TMP1405</name>
</gene>
<evidence type="ECO:0000259" key="13">
    <source>
        <dbReference type="PROSITE" id="PS51007"/>
    </source>
</evidence>
<dbReference type="PRINTS" id="PR00604">
    <property type="entry name" value="CYTCHRMECIAB"/>
</dbReference>
<keyword evidence="9 11" id="KW-0408">Iron</keyword>
<dbReference type="InterPro" id="IPR009056">
    <property type="entry name" value="Cyt_c-like_dom"/>
</dbReference>
<keyword evidence="5" id="KW-0812">Transmembrane</keyword>
<dbReference type="Pfam" id="PF00034">
    <property type="entry name" value="Cytochrom_C"/>
    <property type="match status" value="2"/>
</dbReference>
<dbReference type="Gene3D" id="1.10.760.10">
    <property type="entry name" value="Cytochrome c-like domain"/>
    <property type="match status" value="2"/>
</dbReference>
<keyword evidence="8" id="KW-1133">Transmembrane helix</keyword>
<dbReference type="AlphaFoldDB" id="A0A1P8UQR2"/>
<evidence type="ECO:0000256" key="6">
    <source>
        <dbReference type="ARBA" id="ARBA00022723"/>
    </source>
</evidence>
<keyword evidence="3" id="KW-1003">Cell membrane</keyword>
<keyword evidence="14" id="KW-0560">Oxidoreductase</keyword>
<evidence type="ECO:0000256" key="4">
    <source>
        <dbReference type="ARBA" id="ARBA00022617"/>
    </source>
</evidence>
<evidence type="ECO:0000313" key="15">
    <source>
        <dbReference type="Proteomes" id="UP000187059"/>
    </source>
</evidence>
<dbReference type="STRING" id="1250539.Ga0080574_TMP1405"/>
<dbReference type="OrthoDB" id="9779283at2"/>
<evidence type="ECO:0000256" key="10">
    <source>
        <dbReference type="ARBA" id="ARBA00023136"/>
    </source>
</evidence>
<keyword evidence="10" id="KW-0472">Membrane</keyword>
<keyword evidence="15" id="KW-1185">Reference proteome</keyword>
<evidence type="ECO:0000256" key="5">
    <source>
        <dbReference type="ARBA" id="ARBA00022692"/>
    </source>
</evidence>
<evidence type="ECO:0000313" key="14">
    <source>
        <dbReference type="EMBL" id="APZ51739.1"/>
    </source>
</evidence>
<protein>
    <submittedName>
        <fullName evidence="14">Sulfur dehydrogenase subunit SoxD</fullName>
        <ecNumber evidence="14">1.-.-.-</ecNumber>
    </submittedName>
</protein>
<sequence length="401" mass="42464">MSKSLNLYAGTAVGIALLLTASVNFADRNIAGFPENPPTMAALPAPEPASSGLLVGVAEAATADADGKFGLGRAALPEEVAAWNVDVSPDGTGLPEGSGDVWTGESVFEENCASCHGSFAEGVGNWPKLAGGDGTLDHDDPLKTVGSYWPYLSTVWDYVHRSMPFGAAQTLTPDEVYAITAYILYSNDLVDDDFELSNENFAEFEMPNADGFIVDDRAETEYTQWRSEPCMENCKESVEITMRATVLDVTPDEGGAEGSEEAAAPAEETATEVAAVAEEAAPAAEEAPAEEMAAAAPIDEALAAEGEKVFRKCKACHQVGDGAKNRTGPVLNGVVGRPVAAVEDFKYSRSMAEHGGTWDNETLHAYLADPRGYVKGTKMAFAGLKKPEDIDAVVEYLRSFQ</sequence>
<dbReference type="RefSeq" id="WP_076696497.1">
    <property type="nucleotide sequence ID" value="NZ_CP015093.1"/>
</dbReference>
<comment type="subcellular location">
    <subcellularLocation>
        <location evidence="1">Cell membrane</location>
        <topology evidence="1">Single-pass membrane protein</topology>
    </subcellularLocation>
</comment>
<organism evidence="14 15">
    <name type="scientific">Salipiger abyssi</name>
    <dbReference type="NCBI Taxonomy" id="1250539"/>
    <lineage>
        <taxon>Bacteria</taxon>
        <taxon>Pseudomonadati</taxon>
        <taxon>Pseudomonadota</taxon>
        <taxon>Alphaproteobacteria</taxon>
        <taxon>Rhodobacterales</taxon>
        <taxon>Roseobacteraceae</taxon>
        <taxon>Salipiger</taxon>
    </lineage>
</organism>
<feature type="compositionally biased region" description="Acidic residues" evidence="12">
    <location>
        <begin position="250"/>
        <end position="260"/>
    </location>
</feature>
<dbReference type="GO" id="GO:0009055">
    <property type="term" value="F:electron transfer activity"/>
    <property type="evidence" value="ECO:0007669"/>
    <property type="project" value="InterPro"/>
</dbReference>
<evidence type="ECO:0000256" key="11">
    <source>
        <dbReference type="PROSITE-ProRule" id="PRU00433"/>
    </source>
</evidence>
<evidence type="ECO:0000256" key="3">
    <source>
        <dbReference type="ARBA" id="ARBA00022475"/>
    </source>
</evidence>
<dbReference type="SUPFAM" id="SSF46626">
    <property type="entry name" value="Cytochrome c"/>
    <property type="match status" value="2"/>
</dbReference>
<dbReference type="GO" id="GO:0020037">
    <property type="term" value="F:heme binding"/>
    <property type="evidence" value="ECO:0007669"/>
    <property type="project" value="InterPro"/>
</dbReference>
<name>A0A1P8UQR2_9RHOB</name>
<proteinExistence type="predicted"/>
<reference evidence="14 15" key="1">
    <citation type="submission" date="2016-04" db="EMBL/GenBank/DDBJ databases">
        <title>Deep-sea bacteria in the southern Pacific.</title>
        <authorList>
            <person name="Tang K."/>
        </authorList>
    </citation>
    <scope>NUCLEOTIDE SEQUENCE [LARGE SCALE GENOMIC DNA]</scope>
    <source>
        <strain evidence="14 15">JLT2014</strain>
    </source>
</reference>
<accession>A0A1P8UQR2</accession>
<dbReference type="GO" id="GO:0016491">
    <property type="term" value="F:oxidoreductase activity"/>
    <property type="evidence" value="ECO:0007669"/>
    <property type="project" value="UniProtKB-KW"/>
</dbReference>
<dbReference type="InterPro" id="IPR036909">
    <property type="entry name" value="Cyt_c-like_dom_sf"/>
</dbReference>
<keyword evidence="4 11" id="KW-0349">Heme</keyword>
<keyword evidence="6 11" id="KW-0479">Metal-binding</keyword>
<evidence type="ECO:0000256" key="9">
    <source>
        <dbReference type="ARBA" id="ARBA00023004"/>
    </source>
</evidence>
<dbReference type="InterPro" id="IPR002327">
    <property type="entry name" value="Cyt_c_1A/1B"/>
</dbReference>
<dbReference type="PANTHER" id="PTHR11961">
    <property type="entry name" value="CYTOCHROME C"/>
    <property type="match status" value="1"/>
</dbReference>
<dbReference type="KEGG" id="paby:Ga0080574_TMP1405"/>
<keyword evidence="7" id="KW-0249">Electron transport</keyword>
<dbReference type="GO" id="GO:0046872">
    <property type="term" value="F:metal ion binding"/>
    <property type="evidence" value="ECO:0007669"/>
    <property type="project" value="UniProtKB-KW"/>
</dbReference>
<dbReference type="FunFam" id="1.10.760.10:FF:000026">
    <property type="entry name" value="Cytochrome C, membrane-bound"/>
    <property type="match status" value="1"/>
</dbReference>
<evidence type="ECO:0000256" key="12">
    <source>
        <dbReference type="SAM" id="MobiDB-lite"/>
    </source>
</evidence>
<feature type="region of interest" description="Disordered" evidence="12">
    <location>
        <begin position="250"/>
        <end position="269"/>
    </location>
</feature>